<dbReference type="InterPro" id="IPR046806">
    <property type="entry name" value="MrpA_C/MbhE"/>
</dbReference>
<keyword evidence="3" id="KW-0050">Antiport</keyword>
<feature type="transmembrane region" description="Helical" evidence="11">
    <location>
        <begin position="608"/>
        <end position="626"/>
    </location>
</feature>
<dbReference type="InterPro" id="IPR025383">
    <property type="entry name" value="MrpA_C/MbhD"/>
</dbReference>
<feature type="region of interest" description="Disordered" evidence="10">
    <location>
        <begin position="957"/>
        <end position="979"/>
    </location>
</feature>
<dbReference type="GO" id="GO:0006811">
    <property type="term" value="P:monoatomic ion transport"/>
    <property type="evidence" value="ECO:0007669"/>
    <property type="project" value="UniProtKB-KW"/>
</dbReference>
<dbReference type="Pfam" id="PF13244">
    <property type="entry name" value="MbhD"/>
    <property type="match status" value="1"/>
</dbReference>
<feature type="compositionally biased region" description="Polar residues" evidence="10">
    <location>
        <begin position="967"/>
        <end position="979"/>
    </location>
</feature>
<feature type="transmembrane region" description="Helical" evidence="11">
    <location>
        <begin position="111"/>
        <end position="130"/>
    </location>
</feature>
<feature type="domain" description="Na+/H+ antiporter MnhB subunit-related protein" evidence="14">
    <location>
        <begin position="819"/>
        <end position="942"/>
    </location>
</feature>
<feature type="transmembrane region" description="Helical" evidence="11">
    <location>
        <begin position="705"/>
        <end position="723"/>
    </location>
</feature>
<evidence type="ECO:0000256" key="11">
    <source>
        <dbReference type="SAM" id="Phobius"/>
    </source>
</evidence>
<dbReference type="GO" id="GO:0005886">
    <property type="term" value="C:plasma membrane"/>
    <property type="evidence" value="ECO:0007669"/>
    <property type="project" value="UniProtKB-SubCell"/>
</dbReference>
<sequence length="979" mass="106765">MEKGIFLVVIVGLPFLAALVVALGRFTRSTSSWAALAVALVGLAITLSFYPSVLNGDVVRLVIPWVPTIGLDLIFRMDGFTWLFTTLVTGIGALIMLYARYYMSPDDPVQRFFAFLLAFMGSMLGVVLSGNVIQLVVFWEITSLFSFLLIGYWYHNAAARDGARMALTITASGGLCLMAGMLLLGHIVGSYDLDVILGSRDQIISNDLYNITLGLILIGALTKSAQFPFQFWLPNAMTAPTPVSAYLHSATMVKLGVFLLVLLWPVMAGTDIWFWVVGSAGLITLLLGAYSAIFQQDLKGLLAYSTISHLGLITVLIGISSPLGLVAAIFHIVNHATFKASLFMAAGIIDHETGTRDMRKLSGLFRFMPITATAAMVASAAMAGVPLLNGFLSKEMFFAEAVETHTGSLLDLSLPYVATLASLFAVVYSVRFIAGVFFGPDPVDLPKTPHEPPRWMRVPIEFLVLLCLIVGIIPGITIGPFLHTAVYSVLGAETPYYSLAIWHGFNEPLIMSIIALVGGVLLYFAIRNLARQMDGPPLVRYLKGQRMFERMMVAISWKWARSLENLLGTRKLQTQIAIMLITVLAAGVAVTTRFDWVGFEFPTVESDPIFALIWTAGVICAIGAAYQAKYHRLVALVLMSGAGLVTVLTFVWFSAPDLAITQLLVEVVTTVLILLGLRWMPQRKPDIYGQVIMPASVLIRRGRDLLIAIGVGLATTTIAYFVMTRELGNTIATYFLELAYPEGGGRNVVNVILVDFRGFDTFGEIVVVAIVALSVFALLRRFRPAPESMERPAQQQRLIEIYGRGDDVGSTGGARYMPIAAVIMHWMFPVIIVLAAYLFFRGHDAPGGGFAAGIAMSIAFLLQYMAGGTRWVEERLRILPVRWIAFGLLVALATGIGSWVFGYPFLTSFFQYTEVPYIGRVPTASALLFDLGVFSLVVGATVLMLIAIAHQSIRRPKKRAGDDDTSEAQAETELSQGDA</sequence>
<dbReference type="PANTHER" id="PTHR43373">
    <property type="entry name" value="NA(+)/H(+) ANTIPORTER SUBUNIT"/>
    <property type="match status" value="1"/>
</dbReference>
<dbReference type="InterPro" id="IPR050616">
    <property type="entry name" value="CPA3_Na-H_Antiporter_A"/>
</dbReference>
<evidence type="ECO:0000256" key="8">
    <source>
        <dbReference type="ARBA" id="ARBA00023136"/>
    </source>
</evidence>
<dbReference type="Pfam" id="PF00361">
    <property type="entry name" value="Proton_antipo_M"/>
    <property type="match status" value="1"/>
</dbReference>
<dbReference type="Pfam" id="PF04039">
    <property type="entry name" value="MnhB"/>
    <property type="match status" value="1"/>
</dbReference>
<evidence type="ECO:0000259" key="14">
    <source>
        <dbReference type="Pfam" id="PF04039"/>
    </source>
</evidence>
<evidence type="ECO:0000256" key="9">
    <source>
        <dbReference type="RuleBase" id="RU000320"/>
    </source>
</evidence>
<dbReference type="OrthoDB" id="9811798at2"/>
<reference evidence="17 18" key="1">
    <citation type="submission" date="2016-10" db="EMBL/GenBank/DDBJ databases">
        <authorList>
            <person name="de Groot N.N."/>
        </authorList>
    </citation>
    <scope>NUCLEOTIDE SEQUENCE [LARGE SCALE GENOMIC DNA]</scope>
    <source>
        <strain evidence="17 18">CGMCC 1.10267</strain>
    </source>
</reference>
<feature type="transmembrane region" description="Helical" evidence="11">
    <location>
        <begin position="883"/>
        <end position="906"/>
    </location>
</feature>
<dbReference type="Pfam" id="PF20501">
    <property type="entry name" value="MbhE"/>
    <property type="match status" value="1"/>
</dbReference>
<name>A0A1G7TC76_9HYPH</name>
<feature type="transmembrane region" description="Helical" evidence="11">
    <location>
        <begin position="245"/>
        <end position="266"/>
    </location>
</feature>
<dbReference type="PANTHER" id="PTHR43373:SF1">
    <property type="entry name" value="NA(+)_H(+) ANTIPORTER SUBUNIT A"/>
    <property type="match status" value="1"/>
</dbReference>
<feature type="transmembrane region" description="Helical" evidence="11">
    <location>
        <begin position="33"/>
        <end position="50"/>
    </location>
</feature>
<evidence type="ECO:0000259" key="13">
    <source>
        <dbReference type="Pfam" id="PF00662"/>
    </source>
</evidence>
<dbReference type="STRING" id="440168.SAMN04487974_10212"/>
<feature type="transmembrane region" description="Helical" evidence="11">
    <location>
        <begin position="208"/>
        <end position="233"/>
    </location>
</feature>
<feature type="transmembrane region" description="Helical" evidence="11">
    <location>
        <begin position="576"/>
        <end position="596"/>
    </location>
</feature>
<keyword evidence="18" id="KW-1185">Reference proteome</keyword>
<feature type="transmembrane region" description="Helical" evidence="11">
    <location>
        <begin position="301"/>
        <end position="319"/>
    </location>
</feature>
<feature type="transmembrane region" description="Helical" evidence="11">
    <location>
        <begin position="633"/>
        <end position="653"/>
    </location>
</feature>
<feature type="transmembrane region" description="Helical" evidence="11">
    <location>
        <begin position="166"/>
        <end position="188"/>
    </location>
</feature>
<dbReference type="NCBIfam" id="NF009288">
    <property type="entry name" value="PRK12648.1"/>
    <property type="match status" value="1"/>
</dbReference>
<feature type="transmembrane region" description="Helical" evidence="11">
    <location>
        <begin position="80"/>
        <end position="99"/>
    </location>
</feature>
<evidence type="ECO:0000259" key="16">
    <source>
        <dbReference type="Pfam" id="PF20501"/>
    </source>
</evidence>
<feature type="transmembrane region" description="Helical" evidence="11">
    <location>
        <begin position="272"/>
        <end position="294"/>
    </location>
</feature>
<evidence type="ECO:0000256" key="2">
    <source>
        <dbReference type="ARBA" id="ARBA00022448"/>
    </source>
</evidence>
<keyword evidence="2" id="KW-0813">Transport</keyword>
<dbReference type="Proteomes" id="UP000199495">
    <property type="component" value="Unassembled WGS sequence"/>
</dbReference>
<keyword evidence="4" id="KW-1003">Cell membrane</keyword>
<evidence type="ECO:0000256" key="6">
    <source>
        <dbReference type="ARBA" id="ARBA00022989"/>
    </source>
</evidence>
<evidence type="ECO:0000256" key="10">
    <source>
        <dbReference type="SAM" id="MobiDB-lite"/>
    </source>
</evidence>
<keyword evidence="5 9" id="KW-0812">Transmembrane</keyword>
<feature type="domain" description="MrpA C-terminal/MbhD" evidence="15">
    <location>
        <begin position="617"/>
        <end position="682"/>
    </location>
</feature>
<organism evidence="17 18">
    <name type="scientific">Pelagibacterium luteolum</name>
    <dbReference type="NCBI Taxonomy" id="440168"/>
    <lineage>
        <taxon>Bacteria</taxon>
        <taxon>Pseudomonadati</taxon>
        <taxon>Pseudomonadota</taxon>
        <taxon>Alphaproteobacteria</taxon>
        <taxon>Hyphomicrobiales</taxon>
        <taxon>Devosiaceae</taxon>
        <taxon>Pelagibacterium</taxon>
    </lineage>
</organism>
<feature type="transmembrane region" description="Helical" evidence="11">
    <location>
        <begin position="325"/>
        <end position="349"/>
    </location>
</feature>
<gene>
    <name evidence="17" type="ORF">SAMN04487974_10212</name>
</gene>
<evidence type="ECO:0000256" key="7">
    <source>
        <dbReference type="ARBA" id="ARBA00023065"/>
    </source>
</evidence>
<feature type="transmembrane region" description="Helical" evidence="11">
    <location>
        <begin position="136"/>
        <end position="154"/>
    </location>
</feature>
<feature type="transmembrane region" description="Helical" evidence="11">
    <location>
        <begin position="819"/>
        <end position="839"/>
    </location>
</feature>
<keyword evidence="6 11" id="KW-1133">Transmembrane helix</keyword>
<proteinExistence type="predicted"/>
<dbReference type="PRINTS" id="PR01434">
    <property type="entry name" value="NADHDHGNASE5"/>
</dbReference>
<feature type="transmembrane region" description="Helical" evidence="11">
    <location>
        <begin position="761"/>
        <end position="779"/>
    </location>
</feature>
<evidence type="ECO:0000256" key="3">
    <source>
        <dbReference type="ARBA" id="ARBA00022449"/>
    </source>
</evidence>
<dbReference type="AlphaFoldDB" id="A0A1G7TC76"/>
<evidence type="ECO:0000259" key="15">
    <source>
        <dbReference type="Pfam" id="PF13244"/>
    </source>
</evidence>
<feature type="domain" description="NADH:quinone oxidoreductase/Mrp antiporter transmembrane" evidence="12">
    <location>
        <begin position="129"/>
        <end position="409"/>
    </location>
</feature>
<feature type="domain" description="MrpA C-terminal/MbhE" evidence="16">
    <location>
        <begin position="700"/>
        <end position="796"/>
    </location>
</feature>
<dbReference type="RefSeq" id="WP_090592230.1">
    <property type="nucleotide sequence ID" value="NZ_FNCS01000002.1"/>
</dbReference>
<keyword evidence="8 11" id="KW-0472">Membrane</keyword>
<feature type="transmembrane region" description="Helical" evidence="11">
    <location>
        <begin position="845"/>
        <end position="862"/>
    </location>
</feature>
<dbReference type="EMBL" id="FNCS01000002">
    <property type="protein sequence ID" value="SDG32702.1"/>
    <property type="molecule type" value="Genomic_DNA"/>
</dbReference>
<feature type="transmembrane region" description="Helical" evidence="11">
    <location>
        <begin position="370"/>
        <end position="392"/>
    </location>
</feature>
<dbReference type="Pfam" id="PF00662">
    <property type="entry name" value="Proton_antipo_N"/>
    <property type="match status" value="1"/>
</dbReference>
<protein>
    <submittedName>
        <fullName evidence="17">Multicomponent K+:H+ antiporter subunit A</fullName>
    </submittedName>
</protein>
<evidence type="ECO:0000256" key="4">
    <source>
        <dbReference type="ARBA" id="ARBA00022475"/>
    </source>
</evidence>
<feature type="transmembrane region" description="Helical" evidence="11">
    <location>
        <begin position="412"/>
        <end position="439"/>
    </location>
</feature>
<comment type="subcellular location">
    <subcellularLocation>
        <location evidence="1">Cell membrane</location>
        <topology evidence="1">Multi-pass membrane protein</topology>
    </subcellularLocation>
    <subcellularLocation>
        <location evidence="9">Membrane</location>
        <topology evidence="9">Multi-pass membrane protein</topology>
    </subcellularLocation>
</comment>
<feature type="transmembrane region" description="Helical" evidence="11">
    <location>
        <begin position="659"/>
        <end position="677"/>
    </location>
</feature>
<dbReference type="InterPro" id="IPR001750">
    <property type="entry name" value="ND/Mrp_TM"/>
</dbReference>
<feature type="transmembrane region" description="Helical" evidence="11">
    <location>
        <begin position="926"/>
        <end position="949"/>
    </location>
</feature>
<keyword evidence="7" id="KW-0406">Ion transport</keyword>
<feature type="transmembrane region" description="Helical" evidence="11">
    <location>
        <begin position="509"/>
        <end position="526"/>
    </location>
</feature>
<evidence type="ECO:0000256" key="1">
    <source>
        <dbReference type="ARBA" id="ARBA00004651"/>
    </source>
</evidence>
<accession>A0A1G7TC76</accession>
<evidence type="ECO:0000256" key="5">
    <source>
        <dbReference type="ARBA" id="ARBA00022692"/>
    </source>
</evidence>
<evidence type="ECO:0000313" key="18">
    <source>
        <dbReference type="Proteomes" id="UP000199495"/>
    </source>
</evidence>
<feature type="domain" description="NADH-Ubiquinone oxidoreductase (complex I) chain 5 N-terminal" evidence="13">
    <location>
        <begin position="69"/>
        <end position="113"/>
    </location>
</feature>
<dbReference type="GO" id="GO:0015297">
    <property type="term" value="F:antiporter activity"/>
    <property type="evidence" value="ECO:0007669"/>
    <property type="project" value="UniProtKB-KW"/>
</dbReference>
<feature type="transmembrane region" description="Helical" evidence="11">
    <location>
        <begin position="460"/>
        <end position="489"/>
    </location>
</feature>
<evidence type="ECO:0000313" key="17">
    <source>
        <dbReference type="EMBL" id="SDG32702.1"/>
    </source>
</evidence>
<feature type="transmembrane region" description="Helical" evidence="11">
    <location>
        <begin position="6"/>
        <end position="26"/>
    </location>
</feature>
<dbReference type="InterPro" id="IPR007182">
    <property type="entry name" value="MnhB"/>
</dbReference>
<evidence type="ECO:0000259" key="12">
    <source>
        <dbReference type="Pfam" id="PF00361"/>
    </source>
</evidence>
<dbReference type="InterPro" id="IPR001516">
    <property type="entry name" value="Proton_antipo_N"/>
</dbReference>